<dbReference type="Pfam" id="PF13523">
    <property type="entry name" value="Acetyltransf_8"/>
    <property type="match status" value="1"/>
</dbReference>
<accession>A0ABQ1FQ24</accession>
<gene>
    <name evidence="3" type="ORF">GCM10010917_06310</name>
</gene>
<name>A0ABQ1FQ24_9BACL</name>
<dbReference type="EMBL" id="BMHF01000001">
    <property type="protein sequence ID" value="GGA24217.1"/>
    <property type="molecule type" value="Genomic_DNA"/>
</dbReference>
<feature type="domain" description="N-acetyltransferase" evidence="2">
    <location>
        <begin position="30"/>
        <end position="180"/>
    </location>
</feature>
<dbReference type="InterPro" id="IPR016181">
    <property type="entry name" value="Acyl_CoA_acyltransferase"/>
</dbReference>
<dbReference type="Gene3D" id="3.40.630.30">
    <property type="match status" value="1"/>
</dbReference>
<organism evidence="3 4">
    <name type="scientific">Paenibacillus physcomitrellae</name>
    <dbReference type="NCBI Taxonomy" id="1619311"/>
    <lineage>
        <taxon>Bacteria</taxon>
        <taxon>Bacillati</taxon>
        <taxon>Bacillota</taxon>
        <taxon>Bacilli</taxon>
        <taxon>Bacillales</taxon>
        <taxon>Paenibacillaceae</taxon>
        <taxon>Paenibacillus</taxon>
    </lineage>
</organism>
<evidence type="ECO:0000259" key="2">
    <source>
        <dbReference type="PROSITE" id="PS51186"/>
    </source>
</evidence>
<dbReference type="PANTHER" id="PTHR31438">
    <property type="entry name" value="LYSINE N-ACYLTRANSFERASE C17G9.06C-RELATED"/>
    <property type="match status" value="1"/>
</dbReference>
<keyword evidence="1" id="KW-0046">Antibiotic resistance</keyword>
<comment type="caution">
    <text evidence="3">The sequence shown here is derived from an EMBL/GenBank/DDBJ whole genome shotgun (WGS) entry which is preliminary data.</text>
</comment>
<evidence type="ECO:0000256" key="1">
    <source>
        <dbReference type="ARBA" id="ARBA00023251"/>
    </source>
</evidence>
<dbReference type="InterPro" id="IPR000182">
    <property type="entry name" value="GNAT_dom"/>
</dbReference>
<keyword evidence="4" id="KW-1185">Reference proteome</keyword>
<dbReference type="PROSITE" id="PS51186">
    <property type="entry name" value="GNAT"/>
    <property type="match status" value="1"/>
</dbReference>
<reference evidence="4" key="1">
    <citation type="journal article" date="2019" name="Int. J. Syst. Evol. Microbiol.">
        <title>The Global Catalogue of Microorganisms (GCM) 10K type strain sequencing project: providing services to taxonomists for standard genome sequencing and annotation.</title>
        <authorList>
            <consortium name="The Broad Institute Genomics Platform"/>
            <consortium name="The Broad Institute Genome Sequencing Center for Infectious Disease"/>
            <person name="Wu L."/>
            <person name="Ma J."/>
        </authorList>
    </citation>
    <scope>NUCLEOTIDE SEQUENCE [LARGE SCALE GENOMIC DNA]</scope>
    <source>
        <strain evidence="4">CGMCC 1.15044</strain>
    </source>
</reference>
<dbReference type="Proteomes" id="UP000609323">
    <property type="component" value="Unassembled WGS sequence"/>
</dbReference>
<dbReference type="SUPFAM" id="SSF55729">
    <property type="entry name" value="Acyl-CoA N-acyltransferases (Nat)"/>
    <property type="match status" value="1"/>
</dbReference>
<proteinExistence type="predicted"/>
<protein>
    <submittedName>
        <fullName evidence="3">GNAT family N-acetyltransferase</fullName>
    </submittedName>
</protein>
<evidence type="ECO:0000313" key="4">
    <source>
        <dbReference type="Proteomes" id="UP000609323"/>
    </source>
</evidence>
<evidence type="ECO:0000313" key="3">
    <source>
        <dbReference type="EMBL" id="GGA24217.1"/>
    </source>
</evidence>
<dbReference type="PANTHER" id="PTHR31438:SF1">
    <property type="entry name" value="LYSINE N-ACYLTRANSFERASE C17G9.06C-RELATED"/>
    <property type="match status" value="1"/>
</dbReference>
<sequence length="183" mass="21776">MMITRSKNLVIRSLEEQDDLLLSRWLSDPAVLEYYEGRDRPHDVALVREHFYQDREEITGCIIRHYGRDIGYMQVYEIEEAERKLYGYADLQEVIYGMDQFIGEPDCWNRGLGTELVDAMVAYLAEERKASRIVMDPQAWNARAIRVYEKCGFVKKRLLPQHEWHEGEFRDCWLMEYEANKAV</sequence>